<evidence type="ECO:0000256" key="1">
    <source>
        <dbReference type="SAM" id="MobiDB-lite"/>
    </source>
</evidence>
<evidence type="ECO:0000313" key="2">
    <source>
        <dbReference type="EMBL" id="KAL1254997.1"/>
    </source>
</evidence>
<comment type="caution">
    <text evidence="2">The sequence shown here is derived from an EMBL/GenBank/DDBJ whole genome shotgun (WGS) entry which is preliminary data.</text>
</comment>
<feature type="region of interest" description="Disordered" evidence="1">
    <location>
        <begin position="1"/>
        <end position="49"/>
    </location>
</feature>
<organism evidence="2 3">
    <name type="scientific">Cirrhinus molitorella</name>
    <name type="common">mud carp</name>
    <dbReference type="NCBI Taxonomy" id="172907"/>
    <lineage>
        <taxon>Eukaryota</taxon>
        <taxon>Metazoa</taxon>
        <taxon>Chordata</taxon>
        <taxon>Craniata</taxon>
        <taxon>Vertebrata</taxon>
        <taxon>Euteleostomi</taxon>
        <taxon>Actinopterygii</taxon>
        <taxon>Neopterygii</taxon>
        <taxon>Teleostei</taxon>
        <taxon>Ostariophysi</taxon>
        <taxon>Cypriniformes</taxon>
        <taxon>Cyprinidae</taxon>
        <taxon>Labeoninae</taxon>
        <taxon>Labeonini</taxon>
        <taxon>Cirrhinus</taxon>
    </lineage>
</organism>
<proteinExistence type="predicted"/>
<dbReference type="EMBL" id="JAYMGO010000019">
    <property type="protein sequence ID" value="KAL1254997.1"/>
    <property type="molecule type" value="Genomic_DNA"/>
</dbReference>
<keyword evidence="3" id="KW-1185">Reference proteome</keyword>
<gene>
    <name evidence="2" type="ORF">QQF64_013058</name>
</gene>
<sequence>MSTTATQPPAGGGSFPLAPRPLSPGISIPVTSTPSAKEARPLQSPVTLSLSERRVPEASGYGKANTFMNLSSKTGTDLRHTALFREAGADNLPCAGECEAAFACALHVLMLCFSCK</sequence>
<evidence type="ECO:0000313" key="3">
    <source>
        <dbReference type="Proteomes" id="UP001558613"/>
    </source>
</evidence>
<name>A0ABR3LTR1_9TELE</name>
<accession>A0ABR3LTR1</accession>
<reference evidence="2 3" key="1">
    <citation type="submission" date="2023-09" db="EMBL/GenBank/DDBJ databases">
        <authorList>
            <person name="Wang M."/>
        </authorList>
    </citation>
    <scope>NUCLEOTIDE SEQUENCE [LARGE SCALE GENOMIC DNA]</scope>
    <source>
        <strain evidence="2">GT-2023</strain>
        <tissue evidence="2">Liver</tissue>
    </source>
</reference>
<protein>
    <submittedName>
        <fullName evidence="2">Uncharacterized protein</fullName>
    </submittedName>
</protein>
<dbReference type="Proteomes" id="UP001558613">
    <property type="component" value="Unassembled WGS sequence"/>
</dbReference>